<protein>
    <submittedName>
        <fullName evidence="3">Uncharacterized protein</fullName>
    </submittedName>
</protein>
<dbReference type="Proteomes" id="UP000694866">
    <property type="component" value="Unplaced"/>
</dbReference>
<name>A0A9R1TJA4_9HYME</name>
<dbReference type="GeneID" id="105270908"/>
<feature type="region of interest" description="Disordered" evidence="1">
    <location>
        <begin position="43"/>
        <end position="63"/>
    </location>
</feature>
<dbReference type="AlphaFoldDB" id="A0A9R1TJA4"/>
<evidence type="ECO:0000313" key="3">
    <source>
        <dbReference type="RefSeq" id="XP_011310445.1"/>
    </source>
</evidence>
<keyword evidence="2" id="KW-1185">Reference proteome</keyword>
<reference evidence="3" key="1">
    <citation type="submission" date="2025-08" db="UniProtKB">
        <authorList>
            <consortium name="RefSeq"/>
        </authorList>
    </citation>
    <scope>IDENTIFICATION</scope>
    <source>
        <strain evidence="3">USDA-PBARC FA_bdor</strain>
        <tissue evidence="3">Whole organism</tissue>
    </source>
</reference>
<feature type="region of interest" description="Disordered" evidence="1">
    <location>
        <begin position="89"/>
        <end position="124"/>
    </location>
</feature>
<evidence type="ECO:0000256" key="1">
    <source>
        <dbReference type="SAM" id="MobiDB-lite"/>
    </source>
</evidence>
<proteinExistence type="predicted"/>
<feature type="region of interest" description="Disordered" evidence="1">
    <location>
        <begin position="1"/>
        <end position="29"/>
    </location>
</feature>
<gene>
    <name evidence="3" type="primary">LOC105270908</name>
</gene>
<evidence type="ECO:0000313" key="2">
    <source>
        <dbReference type="Proteomes" id="UP000694866"/>
    </source>
</evidence>
<dbReference type="KEGG" id="fas:105270908"/>
<dbReference type="OrthoDB" id="18740at2759"/>
<accession>A0A9R1TJA4</accession>
<feature type="compositionally biased region" description="Polar residues" evidence="1">
    <location>
        <begin position="1"/>
        <end position="16"/>
    </location>
</feature>
<sequence>MSTPPWESKGDSSSPAGGSPRTPRGGLLRDRVSFFERMLTSQNRSVSTDDLQRFESPNGSFEESFEQVVDDSARVVKFDKIFVRKRETVSRTPSEEHGLEDSAYQSHGIVESHGSKSSSAMSFPRFPSEESLELKSSEERAASEWYTEFHNQSFQNVSARVEYVRSRSEYDAHIREIKGTIEENTRALEYLGQTWGSQSSLESLGTQGSVASEKKRLSSEKWKQGARKTLLQWVTNALPK</sequence>
<organism evidence="2 3">
    <name type="scientific">Fopius arisanus</name>
    <dbReference type="NCBI Taxonomy" id="64838"/>
    <lineage>
        <taxon>Eukaryota</taxon>
        <taxon>Metazoa</taxon>
        <taxon>Ecdysozoa</taxon>
        <taxon>Arthropoda</taxon>
        <taxon>Hexapoda</taxon>
        <taxon>Insecta</taxon>
        <taxon>Pterygota</taxon>
        <taxon>Neoptera</taxon>
        <taxon>Endopterygota</taxon>
        <taxon>Hymenoptera</taxon>
        <taxon>Apocrita</taxon>
        <taxon>Ichneumonoidea</taxon>
        <taxon>Braconidae</taxon>
        <taxon>Opiinae</taxon>
        <taxon>Fopius</taxon>
    </lineage>
</organism>
<feature type="compositionally biased region" description="Polar residues" evidence="1">
    <location>
        <begin position="43"/>
        <end position="61"/>
    </location>
</feature>
<feature type="compositionally biased region" description="Basic and acidic residues" evidence="1">
    <location>
        <begin position="89"/>
        <end position="100"/>
    </location>
</feature>
<dbReference type="RefSeq" id="XP_011310445.1">
    <property type="nucleotide sequence ID" value="XM_011312143.1"/>
</dbReference>